<dbReference type="RefSeq" id="XP_031069593.1">
    <property type="nucleotide sequence ID" value="XM_031199825.1"/>
</dbReference>
<dbReference type="HOGENOM" id="CLU_024397_0_0_1"/>
<evidence type="ECO:0000256" key="2">
    <source>
        <dbReference type="ARBA" id="ARBA00023015"/>
    </source>
</evidence>
<dbReference type="InterPro" id="IPR001138">
    <property type="entry name" value="Zn2Cys6_DnaBD"/>
</dbReference>
<feature type="region of interest" description="Disordered" evidence="7">
    <location>
        <begin position="523"/>
        <end position="559"/>
    </location>
</feature>
<feature type="domain" description="Zn(2)-C6 fungal-type" evidence="8">
    <location>
        <begin position="13"/>
        <end position="43"/>
    </location>
</feature>
<reference evidence="9" key="1">
    <citation type="submission" date="2011-11" db="EMBL/GenBank/DDBJ databases">
        <title>The Genome Sequence of Fusarium oxysporum II5.</title>
        <authorList>
            <consortium name="The Broad Institute Genome Sequencing Platform"/>
            <person name="Ma L.-J."/>
            <person name="Gale L.R."/>
            <person name="Schwartz D.C."/>
            <person name="Zhou S."/>
            <person name="Corby-Kistler H."/>
            <person name="Young S.K."/>
            <person name="Zeng Q."/>
            <person name="Gargeya S."/>
            <person name="Fitzgerald M."/>
            <person name="Haas B."/>
            <person name="Abouelleil A."/>
            <person name="Alvarado L."/>
            <person name="Arachchi H.M."/>
            <person name="Berlin A."/>
            <person name="Brown A."/>
            <person name="Chapman S.B."/>
            <person name="Chen Z."/>
            <person name="Dunbar C."/>
            <person name="Freedman E."/>
            <person name="Gearin G."/>
            <person name="Goldberg J."/>
            <person name="Griggs A."/>
            <person name="Gujja S."/>
            <person name="Heiman D."/>
            <person name="Howarth C."/>
            <person name="Larson L."/>
            <person name="Lui A."/>
            <person name="MacDonald P.J.P."/>
            <person name="Montmayeur A."/>
            <person name="Murphy C."/>
            <person name="Neiman D."/>
            <person name="Pearson M."/>
            <person name="Priest M."/>
            <person name="Roberts A."/>
            <person name="Saif S."/>
            <person name="Shea T."/>
            <person name="Shenoy N."/>
            <person name="Sisk P."/>
            <person name="Stolte C."/>
            <person name="Sykes S."/>
            <person name="Wortman J."/>
            <person name="Nusbaum C."/>
            <person name="Birren B."/>
        </authorList>
    </citation>
    <scope>NUCLEOTIDE SEQUENCE [LARGE SCALE GENOMIC DNA]</scope>
    <source>
        <strain evidence="9">54006</strain>
    </source>
</reference>
<evidence type="ECO:0000256" key="4">
    <source>
        <dbReference type="ARBA" id="ARBA00023163"/>
    </source>
</evidence>
<evidence type="ECO:0000256" key="7">
    <source>
        <dbReference type="SAM" id="MobiDB-lite"/>
    </source>
</evidence>
<evidence type="ECO:0000256" key="1">
    <source>
        <dbReference type="ARBA" id="ARBA00004123"/>
    </source>
</evidence>
<evidence type="ECO:0000256" key="6">
    <source>
        <dbReference type="SAM" id="Coils"/>
    </source>
</evidence>
<dbReference type="InterPro" id="IPR036864">
    <property type="entry name" value="Zn2-C6_fun-type_DNA-bd_sf"/>
</dbReference>
<dbReference type="CDD" id="cd12148">
    <property type="entry name" value="fungal_TF_MHR"/>
    <property type="match status" value="1"/>
</dbReference>
<keyword evidence="2" id="KW-0805">Transcription regulation</keyword>
<dbReference type="PANTHER" id="PTHR46910:SF37">
    <property type="entry name" value="ZN(II)2CYS6 TRANSCRIPTION FACTOR (EUROFUNG)"/>
    <property type="match status" value="1"/>
</dbReference>
<dbReference type="Proteomes" id="UP000030685">
    <property type="component" value="Unassembled WGS sequence"/>
</dbReference>
<dbReference type="AlphaFoldDB" id="X0K1T5"/>
<dbReference type="PANTHER" id="PTHR46910">
    <property type="entry name" value="TRANSCRIPTION FACTOR PDR1"/>
    <property type="match status" value="1"/>
</dbReference>
<sequence>MSSLANAGLARYACDYCKQKKFRCSKEFPKCSACKPWPGPCSYSRDKPALKVRVNEQTTRPSLGLTDQRNIEGLHERLRKVEEAVQALTNAVTQAVDAINHPSTNCQRGSENDREPHEAIDLPSNLSVGDVDSFSFIKDTSITNATVGSSPLYQHAAKELQYLSHSLIAAVASKEHPSTGFYIPSRAEGYQMIGHFLENASLGDAFFITPSEDLLIQTIFRPETVSRKAWVVYINYMILTMLVDNENAKAQKYRNNMKLALNDSRIFLEPHEVNLQALVMLAIHGEDYASPNSSWMLIGHACRQAEALGFPIASTADYVTTQRRLSLFWLLFAMIGTVVDSRHIPEPEEGLRERLGEWYTRTNKQILEDTLQNERAFSGPNELREMVLGISTIKFEYLHVLMVLLKSHPPSASLRLEAAREAISLLPSMVSNWTSVYNSMIWHLLYFPFTPYFIIFENLVQRNALLRKVMIQQDLELLSTTVSYYSSMTRQMQMLAPLCARLKNIATVFLHLAKLHTDCSDPLYSTQPPAPEPLQSRSSQNQKTSISANSTSTGSLQTELGGECDVDLEQYLQWLPSDVIPLQDTQSTDIPDEDSNQRALGAEVVKPLQAEPRGTKRPFDVMFDWFAWDVYYGEQNIEIG</sequence>
<dbReference type="EMBL" id="JH658274">
    <property type="protein sequence ID" value="EXM07504.1"/>
    <property type="molecule type" value="Genomic_DNA"/>
</dbReference>
<dbReference type="GO" id="GO:0003677">
    <property type="term" value="F:DNA binding"/>
    <property type="evidence" value="ECO:0007669"/>
    <property type="project" value="UniProtKB-KW"/>
</dbReference>
<dbReference type="Gene3D" id="4.10.240.10">
    <property type="entry name" value="Zn(2)-C6 fungal-type DNA-binding domain"/>
    <property type="match status" value="1"/>
</dbReference>
<gene>
    <name evidence="9" type="ORF">FOIG_02510</name>
</gene>
<dbReference type="GO" id="GO:0005634">
    <property type="term" value="C:nucleus"/>
    <property type="evidence" value="ECO:0007669"/>
    <property type="project" value="UniProtKB-SubCell"/>
</dbReference>
<dbReference type="InterPro" id="IPR050987">
    <property type="entry name" value="AtrR-like"/>
</dbReference>
<dbReference type="PROSITE" id="PS50048">
    <property type="entry name" value="ZN2_CY6_FUNGAL_2"/>
    <property type="match status" value="1"/>
</dbReference>
<dbReference type="GO" id="GO:0008270">
    <property type="term" value="F:zinc ion binding"/>
    <property type="evidence" value="ECO:0007669"/>
    <property type="project" value="InterPro"/>
</dbReference>
<dbReference type="Pfam" id="PF00172">
    <property type="entry name" value="Zn_clus"/>
    <property type="match status" value="1"/>
</dbReference>
<dbReference type="GeneID" id="42027685"/>
<dbReference type="SMART" id="SM00066">
    <property type="entry name" value="GAL4"/>
    <property type="match status" value="1"/>
</dbReference>
<feature type="compositionally biased region" description="Basic and acidic residues" evidence="7">
    <location>
        <begin position="110"/>
        <end position="120"/>
    </location>
</feature>
<proteinExistence type="predicted"/>
<dbReference type="VEuPathDB" id="FungiDB:FOIG_02510"/>
<evidence type="ECO:0000256" key="3">
    <source>
        <dbReference type="ARBA" id="ARBA00023125"/>
    </source>
</evidence>
<name>X0K1T5_FUSO5</name>
<keyword evidence="6" id="KW-0175">Coiled coil</keyword>
<reference evidence="9" key="2">
    <citation type="submission" date="2012-05" db="EMBL/GenBank/DDBJ databases">
        <title>The Genome Annotation of Fusarium oxysporum II5.</title>
        <authorList>
            <consortium name="The Broad Institute Genomics Platform"/>
            <person name="Ma L.-J."/>
            <person name="Corby-Kistler H."/>
            <person name="Broz K."/>
            <person name="Gale L.R."/>
            <person name="Jonkers W."/>
            <person name="O'Donnell K."/>
            <person name="Ploetz R."/>
            <person name="Steinberg C."/>
            <person name="Schwartz D.C."/>
            <person name="VanEtten H."/>
            <person name="Zhou S."/>
            <person name="Young S.K."/>
            <person name="Zeng Q."/>
            <person name="Gargeya S."/>
            <person name="Fitzgerald M."/>
            <person name="Abouelleil A."/>
            <person name="Alvarado L."/>
            <person name="Chapman S.B."/>
            <person name="Gainer-Dewar J."/>
            <person name="Goldberg J."/>
            <person name="Griggs A."/>
            <person name="Gujja S."/>
            <person name="Hansen M."/>
            <person name="Howarth C."/>
            <person name="Imamovic A."/>
            <person name="Ireland A."/>
            <person name="Larimer J."/>
            <person name="McCowan C."/>
            <person name="Murphy C."/>
            <person name="Pearson M."/>
            <person name="Poon T.W."/>
            <person name="Priest M."/>
            <person name="Roberts A."/>
            <person name="Saif S."/>
            <person name="Shea T."/>
            <person name="Sykes S."/>
            <person name="Wortman J."/>
            <person name="Nusbaum C."/>
            <person name="Birren B."/>
        </authorList>
    </citation>
    <scope>NUCLEOTIDE SEQUENCE</scope>
    <source>
        <strain evidence="9">54006</strain>
    </source>
</reference>
<organism evidence="9">
    <name type="scientific">Fusarium odoratissimum (strain NRRL 54006)</name>
    <dbReference type="NCBI Taxonomy" id="1089451"/>
    <lineage>
        <taxon>Eukaryota</taxon>
        <taxon>Fungi</taxon>
        <taxon>Dikarya</taxon>
        <taxon>Ascomycota</taxon>
        <taxon>Pezizomycotina</taxon>
        <taxon>Sordariomycetes</taxon>
        <taxon>Hypocreomycetidae</taxon>
        <taxon>Hypocreales</taxon>
        <taxon>Nectriaceae</taxon>
        <taxon>Fusarium</taxon>
        <taxon>Fusarium oxysporum species complex</taxon>
        <taxon>Fusarium oxysporum f. sp. cubense (strain race 4)</taxon>
    </lineage>
</organism>
<comment type="subcellular location">
    <subcellularLocation>
        <location evidence="1">Nucleus</location>
    </subcellularLocation>
</comment>
<feature type="coiled-coil region" evidence="6">
    <location>
        <begin position="71"/>
        <end position="98"/>
    </location>
</feature>
<accession>X0K1T5</accession>
<evidence type="ECO:0000259" key="8">
    <source>
        <dbReference type="PROSITE" id="PS50048"/>
    </source>
</evidence>
<feature type="region of interest" description="Disordered" evidence="7">
    <location>
        <begin position="101"/>
        <end position="120"/>
    </location>
</feature>
<dbReference type="GO" id="GO:0000981">
    <property type="term" value="F:DNA-binding transcription factor activity, RNA polymerase II-specific"/>
    <property type="evidence" value="ECO:0007669"/>
    <property type="project" value="InterPro"/>
</dbReference>
<feature type="compositionally biased region" description="Polar residues" evidence="7">
    <location>
        <begin position="535"/>
        <end position="558"/>
    </location>
</feature>
<evidence type="ECO:0000256" key="5">
    <source>
        <dbReference type="ARBA" id="ARBA00023242"/>
    </source>
</evidence>
<dbReference type="SUPFAM" id="SSF57701">
    <property type="entry name" value="Zn2/Cys6 DNA-binding domain"/>
    <property type="match status" value="1"/>
</dbReference>
<keyword evidence="5" id="KW-0539">Nucleus</keyword>
<keyword evidence="3" id="KW-0238">DNA-binding</keyword>
<keyword evidence="4" id="KW-0804">Transcription</keyword>
<dbReference type="CDD" id="cd00067">
    <property type="entry name" value="GAL4"/>
    <property type="match status" value="1"/>
</dbReference>
<evidence type="ECO:0000313" key="9">
    <source>
        <dbReference type="EMBL" id="EXM07504.1"/>
    </source>
</evidence>
<protein>
    <recommendedName>
        <fullName evidence="8">Zn(2)-C6 fungal-type domain-containing protein</fullName>
    </recommendedName>
</protein>